<dbReference type="InterPro" id="IPR015202">
    <property type="entry name" value="GO-like_E_set"/>
</dbReference>
<dbReference type="SUPFAM" id="SSF81296">
    <property type="entry name" value="E set domains"/>
    <property type="match status" value="1"/>
</dbReference>
<evidence type="ECO:0000313" key="5">
    <source>
        <dbReference type="EMBL" id="KAI3930847.1"/>
    </source>
</evidence>
<reference evidence="6" key="1">
    <citation type="submission" date="2022-04" db="EMBL/GenBank/DDBJ databases">
        <title>A functionally conserved STORR gene fusion in Papaver species that diverged 16.8 million years ago.</title>
        <authorList>
            <person name="Catania T."/>
        </authorList>
    </citation>
    <scope>NUCLEOTIDE SEQUENCE</scope>
    <source>
        <strain evidence="6">S-188037</strain>
    </source>
</reference>
<dbReference type="Pfam" id="PF07250">
    <property type="entry name" value="Glyoxal_oxid_N"/>
    <property type="match status" value="1"/>
</dbReference>
<feature type="domain" description="Galactose oxidase-like Early set" evidence="4">
    <location>
        <begin position="471"/>
        <end position="575"/>
    </location>
</feature>
<evidence type="ECO:0000256" key="1">
    <source>
        <dbReference type="ARBA" id="ARBA00022729"/>
    </source>
</evidence>
<dbReference type="InterPro" id="IPR011043">
    <property type="entry name" value="Gal_Oxase/kelch_b-propeller"/>
</dbReference>
<dbReference type="InterPro" id="IPR037293">
    <property type="entry name" value="Gal_Oxidase_central_sf"/>
</dbReference>
<sequence length="578" mass="64828">MMEFKNHPFLFIIINFFFFIFFIFSSISSYQIQSFPLPPKINGGKWVLLKQSIGISAMHMQVLNNNKVVIFDRTDFGASNLSLPFGVCRFDSNDVALTTDCTAHSLIYDISYNSISPLMVQTDTWCSSGSVISNGTLIQTGGYNDGDRVIRIISPCQQQQQNQNCDWIEVPEYLSVRRWYSSNQILPDDRIIIVGGRRAFSYEFFPRKQQQSGTGNSYYLGFLEETRDHYDENNLYPFLHLLPDGNLFIFANRRSILFDYTGNRVLKEYPMIPGDDKRNYPSTGSSVLLPIRLSGSNSSSSGNHLPEAEIMVCGGAPPGAYSQAQHGNYVGASKTCGRIKVTDPKPEWVIEEMPMTRVMSDILILPTGDLIIINGAHNGTAGWESAVNPVFHPVLYLVNEPDPTQRFKVLNPSPIPRLYHSSAVLLPDGRILVGGSNPHRLYNFTDVTYPTELSLEAYSPPYLSDQYSNLRPRIISVGPTGSSLIYQGMFTVTLYLPFYPEKDLSVTLLSPSFTTHSFAMNQRMLVLKVVSLLQLSTTVYQLGVIGPPTPKIAPRGYYMLFVAHDLIPSEGVWLKMEG</sequence>
<dbReference type="InterPro" id="IPR009880">
    <property type="entry name" value="Glyoxal_oxidase_N"/>
</dbReference>
<evidence type="ECO:0000256" key="2">
    <source>
        <dbReference type="SAM" id="Phobius"/>
    </source>
</evidence>
<name>A0AAD4TDJ2_9MAGN</name>
<dbReference type="CDD" id="cd02851">
    <property type="entry name" value="E_set_GO_C"/>
    <property type="match status" value="1"/>
</dbReference>
<evidence type="ECO:0000313" key="6">
    <source>
        <dbReference type="EMBL" id="KAI3948727.1"/>
    </source>
</evidence>
<dbReference type="AlphaFoldDB" id="A0AAD4TDJ2"/>
<comment type="caution">
    <text evidence="6">The sequence shown here is derived from an EMBL/GenBank/DDBJ whole genome shotgun (WGS) entry which is preliminary data.</text>
</comment>
<dbReference type="InterPro" id="IPR013783">
    <property type="entry name" value="Ig-like_fold"/>
</dbReference>
<dbReference type="SUPFAM" id="SSF50965">
    <property type="entry name" value="Galactose oxidase, central domain"/>
    <property type="match status" value="1"/>
</dbReference>
<keyword evidence="2" id="KW-0472">Membrane</keyword>
<proteinExistence type="predicted"/>
<protein>
    <recommendedName>
        <fullName evidence="8">Galactose oxidase</fullName>
    </recommendedName>
</protein>
<accession>A0AAD4TDJ2</accession>
<evidence type="ECO:0000259" key="3">
    <source>
        <dbReference type="Pfam" id="PF07250"/>
    </source>
</evidence>
<feature type="domain" description="Glyoxal oxidase N-terminal" evidence="3">
    <location>
        <begin position="58"/>
        <end position="462"/>
    </location>
</feature>
<evidence type="ECO:0000259" key="4">
    <source>
        <dbReference type="Pfam" id="PF09118"/>
    </source>
</evidence>
<keyword evidence="1" id="KW-0732">Signal</keyword>
<organism evidence="6 7">
    <name type="scientific">Papaver atlanticum</name>
    <dbReference type="NCBI Taxonomy" id="357466"/>
    <lineage>
        <taxon>Eukaryota</taxon>
        <taxon>Viridiplantae</taxon>
        <taxon>Streptophyta</taxon>
        <taxon>Embryophyta</taxon>
        <taxon>Tracheophyta</taxon>
        <taxon>Spermatophyta</taxon>
        <taxon>Magnoliopsida</taxon>
        <taxon>Ranunculales</taxon>
        <taxon>Papaveraceae</taxon>
        <taxon>Papaveroideae</taxon>
        <taxon>Papaver</taxon>
    </lineage>
</organism>
<dbReference type="PANTHER" id="PTHR32208">
    <property type="entry name" value="SECRETED PROTEIN-RELATED"/>
    <property type="match status" value="1"/>
</dbReference>
<dbReference type="EMBL" id="JAJJMB010007353">
    <property type="protein sequence ID" value="KAI3930847.1"/>
    <property type="molecule type" value="Genomic_DNA"/>
</dbReference>
<dbReference type="Proteomes" id="UP001202328">
    <property type="component" value="Unassembled WGS sequence"/>
</dbReference>
<keyword evidence="7" id="KW-1185">Reference proteome</keyword>
<keyword evidence="2" id="KW-0812">Transmembrane</keyword>
<dbReference type="Gene3D" id="2.60.40.10">
    <property type="entry name" value="Immunoglobulins"/>
    <property type="match status" value="1"/>
</dbReference>
<gene>
    <name evidence="6" type="ORF">MKW98_019156</name>
    <name evidence="5" type="ORF">MKW98_025975</name>
</gene>
<evidence type="ECO:0000313" key="7">
    <source>
        <dbReference type="Proteomes" id="UP001202328"/>
    </source>
</evidence>
<dbReference type="InterPro" id="IPR014756">
    <property type="entry name" value="Ig_E-set"/>
</dbReference>
<dbReference type="EMBL" id="JAJJMB010003223">
    <property type="protein sequence ID" value="KAI3948727.1"/>
    <property type="molecule type" value="Genomic_DNA"/>
</dbReference>
<dbReference type="PANTHER" id="PTHR32208:SF57">
    <property type="entry name" value="F14L17.20 PROTEIN"/>
    <property type="match status" value="1"/>
</dbReference>
<dbReference type="Pfam" id="PF09118">
    <property type="entry name" value="GO-like_E_set"/>
    <property type="match status" value="1"/>
</dbReference>
<evidence type="ECO:0008006" key="8">
    <source>
        <dbReference type="Google" id="ProtNLM"/>
    </source>
</evidence>
<keyword evidence="2" id="KW-1133">Transmembrane helix</keyword>
<feature type="transmembrane region" description="Helical" evidence="2">
    <location>
        <begin position="9"/>
        <end position="30"/>
    </location>
</feature>
<dbReference type="Gene3D" id="2.130.10.80">
    <property type="entry name" value="Galactose oxidase/kelch, beta-propeller"/>
    <property type="match status" value="1"/>
</dbReference>